<comment type="caution">
    <text evidence="18">The sequence shown here is derived from an EMBL/GenBank/DDBJ whole genome shotgun (WGS) entry which is preliminary data.</text>
</comment>
<keyword evidence="12" id="KW-0496">Mitochondrion</keyword>
<evidence type="ECO:0000256" key="11">
    <source>
        <dbReference type="ARBA" id="ARBA00023049"/>
    </source>
</evidence>
<dbReference type="OrthoDB" id="10251424at2759"/>
<dbReference type="Proteomes" id="UP000001861">
    <property type="component" value="Unassembled WGS sequence"/>
</dbReference>
<evidence type="ECO:0000256" key="10">
    <source>
        <dbReference type="ARBA" id="ARBA00022946"/>
    </source>
</evidence>
<dbReference type="InterPro" id="IPR011249">
    <property type="entry name" value="Metalloenz_LuxS/M16"/>
</dbReference>
<dbReference type="InterPro" id="IPR011765">
    <property type="entry name" value="Pept_M16_N"/>
</dbReference>
<keyword evidence="11" id="KW-0482">Metalloprotease</keyword>
<dbReference type="GO" id="GO:0005759">
    <property type="term" value="C:mitochondrial matrix"/>
    <property type="evidence" value="ECO:0007669"/>
    <property type="project" value="UniProtKB-ARBA"/>
</dbReference>
<evidence type="ECO:0000313" key="18">
    <source>
        <dbReference type="EMBL" id="EFI27217.1"/>
    </source>
</evidence>
<evidence type="ECO:0000259" key="17">
    <source>
        <dbReference type="Pfam" id="PF05193"/>
    </source>
</evidence>
<comment type="catalytic activity">
    <reaction evidence="1">
        <text>Release of N-terminal transit peptides from precursor proteins imported into the mitochondrion, typically with Arg in position P2.</text>
        <dbReference type="EC" id="3.4.24.64"/>
    </reaction>
</comment>
<dbReference type="STRING" id="240176.D6RP30"/>
<dbReference type="FunCoup" id="D6RP30">
    <property type="interactions" value="536"/>
</dbReference>
<evidence type="ECO:0000259" key="16">
    <source>
        <dbReference type="Pfam" id="PF00675"/>
    </source>
</evidence>
<evidence type="ECO:0000256" key="12">
    <source>
        <dbReference type="ARBA" id="ARBA00023128"/>
    </source>
</evidence>
<gene>
    <name evidence="18" type="ORF">CC1G_15045</name>
</gene>
<organism evidence="18 19">
    <name type="scientific">Coprinopsis cinerea (strain Okayama-7 / 130 / ATCC MYA-4618 / FGSC 9003)</name>
    <name type="common">Inky cap fungus</name>
    <name type="synonym">Hormographiella aspergillata</name>
    <dbReference type="NCBI Taxonomy" id="240176"/>
    <lineage>
        <taxon>Eukaryota</taxon>
        <taxon>Fungi</taxon>
        <taxon>Dikarya</taxon>
        <taxon>Basidiomycota</taxon>
        <taxon>Agaricomycotina</taxon>
        <taxon>Agaricomycetes</taxon>
        <taxon>Agaricomycetidae</taxon>
        <taxon>Agaricales</taxon>
        <taxon>Agaricineae</taxon>
        <taxon>Psathyrellaceae</taxon>
        <taxon>Coprinopsis</taxon>
    </lineage>
</organism>
<keyword evidence="6" id="KW-0645">Protease</keyword>
<reference evidence="18 19" key="1">
    <citation type="journal article" date="2010" name="Proc. Natl. Acad. Sci. U.S.A.">
        <title>Insights into evolution of multicellular fungi from the assembled chromosomes of the mushroom Coprinopsis cinerea (Coprinus cinereus).</title>
        <authorList>
            <person name="Stajich J.E."/>
            <person name="Wilke S.K."/>
            <person name="Ahren D."/>
            <person name="Au C.H."/>
            <person name="Birren B.W."/>
            <person name="Borodovsky M."/>
            <person name="Burns C."/>
            <person name="Canback B."/>
            <person name="Casselton L.A."/>
            <person name="Cheng C.K."/>
            <person name="Deng J."/>
            <person name="Dietrich F.S."/>
            <person name="Fargo D.C."/>
            <person name="Farman M.L."/>
            <person name="Gathman A.C."/>
            <person name="Goldberg J."/>
            <person name="Guigo R."/>
            <person name="Hoegger P.J."/>
            <person name="Hooker J.B."/>
            <person name="Huggins A."/>
            <person name="James T.Y."/>
            <person name="Kamada T."/>
            <person name="Kilaru S."/>
            <person name="Kodira C."/>
            <person name="Kues U."/>
            <person name="Kupfer D."/>
            <person name="Kwan H.S."/>
            <person name="Lomsadze A."/>
            <person name="Li W."/>
            <person name="Lilly W.W."/>
            <person name="Ma L.J."/>
            <person name="Mackey A.J."/>
            <person name="Manning G."/>
            <person name="Martin F."/>
            <person name="Muraguchi H."/>
            <person name="Natvig D.O."/>
            <person name="Palmerini H."/>
            <person name="Ramesh M.A."/>
            <person name="Rehmeyer C.J."/>
            <person name="Roe B.A."/>
            <person name="Shenoy N."/>
            <person name="Stanke M."/>
            <person name="Ter-Hovhannisyan V."/>
            <person name="Tunlid A."/>
            <person name="Velagapudi R."/>
            <person name="Vision T.J."/>
            <person name="Zeng Q."/>
            <person name="Zolan M.E."/>
            <person name="Pukkila P.J."/>
        </authorList>
    </citation>
    <scope>NUCLEOTIDE SEQUENCE [LARGE SCALE GENOMIC DNA]</scope>
    <source>
        <strain evidence="19">Okayama-7 / 130 / ATCC MYA-4618 / FGSC 9003</strain>
    </source>
</reference>
<evidence type="ECO:0000256" key="15">
    <source>
        <dbReference type="RuleBase" id="RU004447"/>
    </source>
</evidence>
<evidence type="ECO:0000256" key="14">
    <source>
        <dbReference type="ARBA" id="ARBA00045757"/>
    </source>
</evidence>
<evidence type="ECO:0000256" key="1">
    <source>
        <dbReference type="ARBA" id="ARBA00001098"/>
    </source>
</evidence>
<dbReference type="InterPro" id="IPR050361">
    <property type="entry name" value="MPP/UQCRC_Complex"/>
</dbReference>
<dbReference type="Pfam" id="PF05193">
    <property type="entry name" value="Peptidase_M16_C"/>
    <property type="match status" value="1"/>
</dbReference>
<dbReference type="eggNOG" id="KOG0960">
    <property type="taxonomic scope" value="Eukaryota"/>
</dbReference>
<dbReference type="EMBL" id="AACS02000008">
    <property type="protein sequence ID" value="EFI27217.1"/>
    <property type="molecule type" value="Genomic_DNA"/>
</dbReference>
<keyword evidence="10" id="KW-0809">Transit peptide</keyword>
<dbReference type="Pfam" id="PF00106">
    <property type="entry name" value="adh_short"/>
    <property type="match status" value="1"/>
</dbReference>
<dbReference type="Gene3D" id="3.40.50.720">
    <property type="entry name" value="NAD(P)-binding Rossmann-like Domain"/>
    <property type="match status" value="1"/>
</dbReference>
<dbReference type="AlphaFoldDB" id="D6RP30"/>
<evidence type="ECO:0000256" key="3">
    <source>
        <dbReference type="ARBA" id="ARBA00004173"/>
    </source>
</evidence>
<dbReference type="InParanoid" id="D6RP30"/>
<dbReference type="Gene3D" id="3.30.830.10">
    <property type="entry name" value="Metalloenzyme, LuxS/M16 peptidase-like"/>
    <property type="match status" value="2"/>
</dbReference>
<dbReference type="SUPFAM" id="SSF51735">
    <property type="entry name" value="NAD(P)-binding Rossmann-fold domains"/>
    <property type="match status" value="1"/>
</dbReference>
<comment type="subcellular location">
    <subcellularLocation>
        <location evidence="3">Mitochondrion</location>
    </subcellularLocation>
</comment>
<dbReference type="Pfam" id="PF00675">
    <property type="entry name" value="Peptidase_M16"/>
    <property type="match status" value="1"/>
</dbReference>
<keyword evidence="9" id="KW-0862">Zinc</keyword>
<dbReference type="InterPro" id="IPR036291">
    <property type="entry name" value="NAD(P)-bd_dom_sf"/>
</dbReference>
<proteinExistence type="inferred from homology"/>
<dbReference type="KEGG" id="cci:CC1G_15045"/>
<dbReference type="HOGENOM" id="CLU_369182_0_0_1"/>
<evidence type="ECO:0000256" key="7">
    <source>
        <dbReference type="ARBA" id="ARBA00022723"/>
    </source>
</evidence>
<keyword evidence="8" id="KW-0378">Hydrolase</keyword>
<dbReference type="OMA" id="CSFEKWD"/>
<comment type="function">
    <text evidence="14">Catalytic subunit of the essential mitochondrial processing protease (MPP), which cleaves the mitochondrial sequence off newly imported precursors proteins. Preferentially, cleaves after an arginine at position P2.</text>
</comment>
<protein>
    <recommendedName>
        <fullName evidence="5">mitochondrial processing peptidase</fullName>
        <ecNumber evidence="5">3.4.24.64</ecNumber>
    </recommendedName>
    <alternativeName>
        <fullName evidence="13">Beta-MPP</fullName>
    </alternativeName>
</protein>
<comment type="cofactor">
    <cofactor evidence="2">
        <name>Zn(2+)</name>
        <dbReference type="ChEBI" id="CHEBI:29105"/>
    </cofactor>
</comment>
<dbReference type="FunFam" id="3.30.830.10:FF:000001">
    <property type="entry name" value="Mitochondrial-processing peptidase subunit beta, mitochondrial"/>
    <property type="match status" value="1"/>
</dbReference>
<dbReference type="MEROPS" id="M16.003"/>
<dbReference type="PANTHER" id="PTHR11851">
    <property type="entry name" value="METALLOPROTEASE"/>
    <property type="match status" value="1"/>
</dbReference>
<dbReference type="GeneID" id="9379964"/>
<dbReference type="GO" id="GO:0004222">
    <property type="term" value="F:metalloendopeptidase activity"/>
    <property type="evidence" value="ECO:0007669"/>
    <property type="project" value="UniProtKB-EC"/>
</dbReference>
<dbReference type="GO" id="GO:0006627">
    <property type="term" value="P:protein processing involved in protein targeting to mitochondrion"/>
    <property type="evidence" value="ECO:0007669"/>
    <property type="project" value="TreeGrafter"/>
</dbReference>
<dbReference type="eggNOG" id="KOG1208">
    <property type="taxonomic scope" value="Eukaryota"/>
</dbReference>
<feature type="domain" description="Peptidase M16 N-terminal" evidence="16">
    <location>
        <begin position="329"/>
        <end position="476"/>
    </location>
</feature>
<sequence length="754" mass="83173">MSLKQFFDEGWPPAPEWTEKDVPDLTGKVYIVTGATAGIGKETARVLLLNNAKVYIGGRSEEKIAKAIAELKDLTGKEGIPFKVDLADLPTIKAAAEDFTSKEKQLHVLINNAGVMIPPIEHVTAQGYDCQWGTNVLGHFYLTKLLLPLLLSTAKASPEGKARVVHVSSQASVGGKLDFNAFKDGPARRNKTPWDMYYMSKLGNVMMSNEFARRYGSEGLVSCSLNPGNIQSELLRHTSWLEWLLLHFFIKMHPVGLGALTQLWAATSKEGLDFNGKYLKPWARIGQATPQALDEKVAGDLWEWLEEQVAAHNAGPFTEITTLSNGLTVATEAQSQSQTATVGVWIDAGSRAETDKTNGTAHFLEHMAFKGTNKRTQHALELEVENLGAHLNAYTSREQTVYYAKAFRKDVPQAVDIISDILQNSKLESGAIERERDVILREQQEVDKQQEEVVFDHLHAVAFQGQPLGRTILGPKKNILSIQREDLSNYIKTNYTPDRMVLVGTGGVDHGELVKLAEKHFSSLPASANPTPLGRLSHPKTAFVGSEVRIRDDESHTANIAIAVEGVSWSSPDYFPMMVMQSIFGSWDRGLGASPLTSSRLSHIVSSNNLANSFMSFSTSYSDTGLWGIYLVTENLMNIDDLVHFTLKEWTRMSIAPTPTEVERAKSQLKAALLLSLDGTTAVAEDIGRQLVTTGRRLTPQETEAAIDAVTVDEIKRVAQKYLWDKDFALAATGSIEGLLDYNRIRADLSSMLY</sequence>
<evidence type="ECO:0000256" key="9">
    <source>
        <dbReference type="ARBA" id="ARBA00022833"/>
    </source>
</evidence>
<feature type="domain" description="Peptidase M16 C-terminal" evidence="17">
    <location>
        <begin position="481"/>
        <end position="669"/>
    </location>
</feature>
<name>D6RP30_COPC7</name>
<evidence type="ECO:0000256" key="13">
    <source>
        <dbReference type="ARBA" id="ARBA00031018"/>
    </source>
</evidence>
<evidence type="ECO:0000256" key="8">
    <source>
        <dbReference type="ARBA" id="ARBA00022801"/>
    </source>
</evidence>
<dbReference type="SUPFAM" id="SSF63411">
    <property type="entry name" value="LuxS/MPP-like metallohydrolase"/>
    <property type="match status" value="2"/>
</dbReference>
<evidence type="ECO:0000256" key="2">
    <source>
        <dbReference type="ARBA" id="ARBA00001947"/>
    </source>
</evidence>
<evidence type="ECO:0000256" key="5">
    <source>
        <dbReference type="ARBA" id="ARBA00012299"/>
    </source>
</evidence>
<evidence type="ECO:0000256" key="6">
    <source>
        <dbReference type="ARBA" id="ARBA00022670"/>
    </source>
</evidence>
<evidence type="ECO:0000313" key="19">
    <source>
        <dbReference type="Proteomes" id="UP000001861"/>
    </source>
</evidence>
<keyword evidence="19" id="KW-1185">Reference proteome</keyword>
<dbReference type="EC" id="3.4.24.64" evidence="5"/>
<dbReference type="FunFam" id="3.30.830.10:FF:000002">
    <property type="entry name" value="Mitochondrial-processing peptidase subunit beta"/>
    <property type="match status" value="1"/>
</dbReference>
<dbReference type="InterPro" id="IPR007863">
    <property type="entry name" value="Peptidase_M16_C"/>
</dbReference>
<dbReference type="InterPro" id="IPR001431">
    <property type="entry name" value="Pept_M16_Zn_BS"/>
</dbReference>
<accession>D6RP30</accession>
<evidence type="ECO:0000256" key="4">
    <source>
        <dbReference type="ARBA" id="ARBA00007261"/>
    </source>
</evidence>
<dbReference type="RefSeq" id="XP_002910711.1">
    <property type="nucleotide sequence ID" value="XM_002910665.1"/>
</dbReference>
<dbReference type="PANTHER" id="PTHR11851:SF149">
    <property type="entry name" value="GH01077P"/>
    <property type="match status" value="1"/>
</dbReference>
<dbReference type="PRINTS" id="PR00081">
    <property type="entry name" value="GDHRDH"/>
</dbReference>
<comment type="similarity">
    <text evidence="4 15">Belongs to the peptidase M16 family.</text>
</comment>
<dbReference type="VEuPathDB" id="FungiDB:CC1G_15045"/>
<dbReference type="PROSITE" id="PS00143">
    <property type="entry name" value="INSULINASE"/>
    <property type="match status" value="1"/>
</dbReference>
<dbReference type="GO" id="GO:0046872">
    <property type="term" value="F:metal ion binding"/>
    <property type="evidence" value="ECO:0007669"/>
    <property type="project" value="UniProtKB-KW"/>
</dbReference>
<keyword evidence="7" id="KW-0479">Metal-binding</keyword>
<dbReference type="InterPro" id="IPR002347">
    <property type="entry name" value="SDR_fam"/>
</dbReference>